<keyword evidence="8" id="KW-0235">DNA replication</keyword>
<proteinExistence type="inferred from homology"/>
<dbReference type="InterPro" id="IPR041796">
    <property type="entry name" value="Mre11_N"/>
</dbReference>
<evidence type="ECO:0000313" key="11">
    <source>
        <dbReference type="Proteomes" id="UP000199488"/>
    </source>
</evidence>
<evidence type="ECO:0000256" key="1">
    <source>
        <dbReference type="ARBA" id="ARBA00010555"/>
    </source>
</evidence>
<dbReference type="GO" id="GO:0006260">
    <property type="term" value="P:DNA replication"/>
    <property type="evidence" value="ECO:0007669"/>
    <property type="project" value="UniProtKB-KW"/>
</dbReference>
<dbReference type="EMBL" id="FNNC01000001">
    <property type="protein sequence ID" value="SDW15078.1"/>
    <property type="molecule type" value="Genomic_DNA"/>
</dbReference>
<comment type="subunit">
    <text evidence="2 8">Heterodimer of SbcC and SbcD.</text>
</comment>
<keyword evidence="11" id="KW-1185">Reference proteome</keyword>
<dbReference type="RefSeq" id="WP_091610998.1">
    <property type="nucleotide sequence ID" value="NZ_FNNC01000001.1"/>
</dbReference>
<organism evidence="10 11">
    <name type="scientific">Marinococcus luteus</name>
    <dbReference type="NCBI Taxonomy" id="1122204"/>
    <lineage>
        <taxon>Bacteria</taxon>
        <taxon>Bacillati</taxon>
        <taxon>Bacillota</taxon>
        <taxon>Bacilli</taxon>
        <taxon>Bacillales</taxon>
        <taxon>Bacillaceae</taxon>
        <taxon>Marinococcus</taxon>
    </lineage>
</organism>
<dbReference type="OrthoDB" id="9773856at2"/>
<dbReference type="GO" id="GO:0004519">
    <property type="term" value="F:endonuclease activity"/>
    <property type="evidence" value="ECO:0007669"/>
    <property type="project" value="UniProtKB-KW"/>
</dbReference>
<dbReference type="Proteomes" id="UP000199488">
    <property type="component" value="Unassembled WGS sequence"/>
</dbReference>
<accession>A0A1H2R786</accession>
<reference evidence="10 11" key="1">
    <citation type="submission" date="2016-10" db="EMBL/GenBank/DDBJ databases">
        <authorList>
            <person name="de Groot N.N."/>
        </authorList>
    </citation>
    <scope>NUCLEOTIDE SEQUENCE [LARGE SCALE GENOMIC DNA]</scope>
    <source>
        <strain evidence="10 11">DSM 23126</strain>
    </source>
</reference>
<dbReference type="GO" id="GO:0008408">
    <property type="term" value="F:3'-5' exonuclease activity"/>
    <property type="evidence" value="ECO:0007669"/>
    <property type="project" value="InterPro"/>
</dbReference>
<dbReference type="Pfam" id="PF00149">
    <property type="entry name" value="Metallophos"/>
    <property type="match status" value="1"/>
</dbReference>
<keyword evidence="6 8" id="KW-0269">Exonuclease</keyword>
<dbReference type="AlphaFoldDB" id="A0A1H2R786"/>
<dbReference type="InterPro" id="IPR029052">
    <property type="entry name" value="Metallo-depent_PP-like"/>
</dbReference>
<dbReference type="SUPFAM" id="SSF56300">
    <property type="entry name" value="Metallo-dependent phosphatases"/>
    <property type="match status" value="1"/>
</dbReference>
<keyword evidence="7 8" id="KW-0233">DNA recombination</keyword>
<dbReference type="GO" id="GO:0006310">
    <property type="term" value="P:DNA recombination"/>
    <property type="evidence" value="ECO:0007669"/>
    <property type="project" value="UniProtKB-KW"/>
</dbReference>
<evidence type="ECO:0000256" key="5">
    <source>
        <dbReference type="ARBA" id="ARBA00022801"/>
    </source>
</evidence>
<comment type="function">
    <text evidence="8">SbcCD cleaves DNA hairpin structures. These structures can inhibit DNA replication and are intermediates in certain DNA recombination reactions. The complex acts as a 3'-&gt;5' double strand exonuclease that can open hairpins. It also has a 5' single-strand endonuclease activity.</text>
</comment>
<keyword evidence="8" id="KW-0255">Endonuclease</keyword>
<evidence type="ECO:0000256" key="2">
    <source>
        <dbReference type="ARBA" id="ARBA00011322"/>
    </source>
</evidence>
<dbReference type="STRING" id="1122204.SAMN05421781_0620"/>
<dbReference type="PANTHER" id="PTHR30337">
    <property type="entry name" value="COMPONENT OF ATP-DEPENDENT DSDNA EXONUCLEASE"/>
    <property type="match status" value="1"/>
</dbReference>
<dbReference type="InterPro" id="IPR004843">
    <property type="entry name" value="Calcineurin-like_PHP"/>
</dbReference>
<gene>
    <name evidence="8" type="primary">sbcD</name>
    <name evidence="10" type="ORF">SAMN05421781_0620</name>
</gene>
<dbReference type="CDD" id="cd00840">
    <property type="entry name" value="MPP_Mre11_N"/>
    <property type="match status" value="1"/>
</dbReference>
<evidence type="ECO:0000256" key="4">
    <source>
        <dbReference type="ARBA" id="ARBA00022722"/>
    </source>
</evidence>
<dbReference type="PANTHER" id="PTHR30337:SF0">
    <property type="entry name" value="NUCLEASE SBCCD SUBUNIT D"/>
    <property type="match status" value="1"/>
</dbReference>
<keyword evidence="5 8" id="KW-0378">Hydrolase</keyword>
<feature type="domain" description="Calcineurin-like phosphoesterase" evidence="9">
    <location>
        <begin position="1"/>
        <end position="192"/>
    </location>
</feature>
<evidence type="ECO:0000256" key="8">
    <source>
        <dbReference type="RuleBase" id="RU363069"/>
    </source>
</evidence>
<dbReference type="InterPro" id="IPR050535">
    <property type="entry name" value="DNA_Repair-Maintenance_Comp"/>
</dbReference>
<evidence type="ECO:0000259" key="9">
    <source>
        <dbReference type="Pfam" id="PF00149"/>
    </source>
</evidence>
<dbReference type="Gene3D" id="3.60.21.10">
    <property type="match status" value="1"/>
</dbReference>
<dbReference type="InterPro" id="IPR004593">
    <property type="entry name" value="SbcD"/>
</dbReference>
<evidence type="ECO:0000256" key="6">
    <source>
        <dbReference type="ARBA" id="ARBA00022839"/>
    </source>
</evidence>
<sequence>MRLLHTADWHLGRTLEGRSRLEEQQAILDEIIQIIEEENIDAVLMAGDVFDSVNPPAAAEEMFYEAMARMSDNGRVPVIVIAGNHDHPERLAASRTLLQKHGIHLRGYPGIDPVIVPLSEERLYVQTLPYPSESRLKQAFMQEATEIDLRDAYNQKVQEIFQRLAASRQAGDTLVGMSHLFIAGSDATDSERPIEVGGAYTVTADSLPEHAVYTALGHMHRPQDVRGAGGPARYSGSPLAYSFSEAGQQKSVTIVDTNDNQNEARISTIPLTAGKPLSIWKARNGLAELQQWVEEKRDWNAWVEVDVYVENQLSIEDIHALRTEHTGLLTIRPVYSRQELDPVESKKHIPIDQLFERFYEKQSGGAVPDPSVTNLFLELIQQEDG</sequence>
<evidence type="ECO:0000313" key="10">
    <source>
        <dbReference type="EMBL" id="SDW15078.1"/>
    </source>
</evidence>
<protein>
    <recommendedName>
        <fullName evidence="3 8">Nuclease SbcCD subunit D</fullName>
    </recommendedName>
</protein>
<name>A0A1H2R786_9BACI</name>
<evidence type="ECO:0000256" key="7">
    <source>
        <dbReference type="ARBA" id="ARBA00023172"/>
    </source>
</evidence>
<evidence type="ECO:0000256" key="3">
    <source>
        <dbReference type="ARBA" id="ARBA00013365"/>
    </source>
</evidence>
<keyword evidence="4 8" id="KW-0540">Nuclease</keyword>
<comment type="similarity">
    <text evidence="1 8">Belongs to the SbcD family.</text>
</comment>
<dbReference type="NCBIfam" id="TIGR00619">
    <property type="entry name" value="sbcd"/>
    <property type="match status" value="1"/>
</dbReference>